<feature type="transmembrane region" description="Helical" evidence="6">
    <location>
        <begin position="368"/>
        <end position="386"/>
    </location>
</feature>
<dbReference type="PANTHER" id="PTHR12266">
    <property type="entry name" value="NA+/CA2+ K+ INDEPENDENT EXCHANGER"/>
    <property type="match status" value="1"/>
</dbReference>
<keyword evidence="2" id="KW-0813">Transport</keyword>
<protein>
    <recommendedName>
        <fullName evidence="7">Sodium/calcium exchanger membrane region domain-containing protein</fullName>
    </recommendedName>
</protein>
<dbReference type="RefSeq" id="XP_008865103.1">
    <property type="nucleotide sequence ID" value="XM_008866881.1"/>
</dbReference>
<evidence type="ECO:0000259" key="7">
    <source>
        <dbReference type="Pfam" id="PF01699"/>
    </source>
</evidence>
<feature type="transmembrane region" description="Helical" evidence="6">
    <location>
        <begin position="469"/>
        <end position="488"/>
    </location>
</feature>
<dbReference type="GeneID" id="20080168"/>
<gene>
    <name evidence="8" type="ORF">H310_03118</name>
</gene>
<dbReference type="OrthoDB" id="407410at2759"/>
<reference evidence="8" key="1">
    <citation type="submission" date="2013-12" db="EMBL/GenBank/DDBJ databases">
        <title>The Genome Sequence of Aphanomyces invadans NJM9701.</title>
        <authorList>
            <consortium name="The Broad Institute Genomics Platform"/>
            <person name="Russ C."/>
            <person name="Tyler B."/>
            <person name="van West P."/>
            <person name="Dieguez-Uribeondo J."/>
            <person name="Young S.K."/>
            <person name="Zeng Q."/>
            <person name="Gargeya S."/>
            <person name="Fitzgerald M."/>
            <person name="Abouelleil A."/>
            <person name="Alvarado L."/>
            <person name="Chapman S.B."/>
            <person name="Gainer-Dewar J."/>
            <person name="Goldberg J."/>
            <person name="Griggs A."/>
            <person name="Gujja S."/>
            <person name="Hansen M."/>
            <person name="Howarth C."/>
            <person name="Imamovic A."/>
            <person name="Ireland A."/>
            <person name="Larimer J."/>
            <person name="McCowan C."/>
            <person name="Murphy C."/>
            <person name="Pearson M."/>
            <person name="Poon T.W."/>
            <person name="Priest M."/>
            <person name="Roberts A."/>
            <person name="Saif S."/>
            <person name="Shea T."/>
            <person name="Sykes S."/>
            <person name="Wortman J."/>
            <person name="Nusbaum C."/>
            <person name="Birren B."/>
        </authorList>
    </citation>
    <scope>NUCLEOTIDE SEQUENCE [LARGE SCALE GENOMIC DNA]</scope>
    <source>
        <strain evidence="8">NJM9701</strain>
    </source>
</reference>
<feature type="transmembrane region" description="Helical" evidence="6">
    <location>
        <begin position="535"/>
        <end position="559"/>
    </location>
</feature>
<sequence>MVDVAGNCTFPLEMGPLQINYMEFHYCVMAGHPWISMAVLSMWLLLLFYLVGHTADSYFSPTLSMICTQLAIPFDVAGVTLLAFGNGAPDLFSSLATSTSGKMETGLNALLGGVMFVTTVVVGASLHASPTSCVKITPRPFCRDVLALLLTLVVLFIDLPSSATTRTSAYLLLGCYIVYVAVVLVPSWCSKHKSTADTPSSPVDTQGVLFAFWHAPDLFPPPHSAHAYGFVTLPDHPPGFHGVTKVSQHPSSLFHVDDTYFPVPTSSELSDPLLQTSTSPLSPDTSSTAPLVAPVATVAQPSRMLAHHPSASCRWRLTTVQYILLELVRDATIPMVFVTTWSRRSAFLSLLVAPLFVGWIVAGDAFTPDPACITLAISFPLACLVFASSYSTSPPSSVYVRGLFYLLGFTSCVCWIYGLASEVVAVLATFGSITKLPPSVIGLTVLSWGNSLGDLSTNVAIARTGCAEMALAGCFGGPVFNLLVGLGIPFLCAKGTNGGAVPIDVHGLVSLASLALSLVLTLAVALVYRFQCPKWYASVLYGVYAVYTMAHVAILMRWVDLDTATLSMGGL</sequence>
<feature type="transmembrane region" description="Helical" evidence="6">
    <location>
        <begin position="63"/>
        <end position="85"/>
    </location>
</feature>
<dbReference type="Gene3D" id="1.20.1420.30">
    <property type="entry name" value="NCX, central ion-binding region"/>
    <property type="match status" value="2"/>
</dbReference>
<dbReference type="InterPro" id="IPR051359">
    <property type="entry name" value="CaCA_antiporter"/>
</dbReference>
<dbReference type="InterPro" id="IPR004837">
    <property type="entry name" value="NaCa_Exmemb"/>
</dbReference>
<name>A0A024UN40_9STRA</name>
<feature type="transmembrane region" description="Helical" evidence="6">
    <location>
        <begin position="345"/>
        <end position="362"/>
    </location>
</feature>
<dbReference type="GO" id="GO:0016020">
    <property type="term" value="C:membrane"/>
    <property type="evidence" value="ECO:0007669"/>
    <property type="project" value="UniProtKB-SubCell"/>
</dbReference>
<dbReference type="VEuPathDB" id="FungiDB:H310_03118"/>
<comment type="subcellular location">
    <subcellularLocation>
        <location evidence="1">Membrane</location>
        <topology evidence="1">Multi-pass membrane protein</topology>
    </subcellularLocation>
</comment>
<dbReference type="eggNOG" id="KOG2399">
    <property type="taxonomic scope" value="Eukaryota"/>
</dbReference>
<evidence type="ECO:0000256" key="6">
    <source>
        <dbReference type="SAM" id="Phobius"/>
    </source>
</evidence>
<evidence type="ECO:0000313" key="8">
    <source>
        <dbReference type="EMBL" id="ETW07028.1"/>
    </source>
</evidence>
<accession>A0A024UN40</accession>
<dbReference type="GO" id="GO:0008324">
    <property type="term" value="F:monoatomic cation transmembrane transporter activity"/>
    <property type="evidence" value="ECO:0007669"/>
    <property type="project" value="TreeGrafter"/>
</dbReference>
<evidence type="ECO:0000256" key="3">
    <source>
        <dbReference type="ARBA" id="ARBA00022692"/>
    </source>
</evidence>
<feature type="transmembrane region" description="Helical" evidence="6">
    <location>
        <begin position="398"/>
        <end position="418"/>
    </location>
</feature>
<proteinExistence type="predicted"/>
<dbReference type="EMBL" id="KI913955">
    <property type="protein sequence ID" value="ETW07028.1"/>
    <property type="molecule type" value="Genomic_DNA"/>
</dbReference>
<feature type="domain" description="Sodium/calcium exchanger membrane region" evidence="7">
    <location>
        <begin position="41"/>
        <end position="184"/>
    </location>
</feature>
<feature type="domain" description="Sodium/calcium exchanger membrane region" evidence="7">
    <location>
        <begin position="405"/>
        <end position="549"/>
    </location>
</feature>
<evidence type="ECO:0000256" key="4">
    <source>
        <dbReference type="ARBA" id="ARBA00022989"/>
    </source>
</evidence>
<dbReference type="STRING" id="157072.A0A024UN40"/>
<evidence type="ECO:0000256" key="2">
    <source>
        <dbReference type="ARBA" id="ARBA00022448"/>
    </source>
</evidence>
<dbReference type="InterPro" id="IPR044880">
    <property type="entry name" value="NCX_ion-bd_dom_sf"/>
</dbReference>
<dbReference type="Pfam" id="PF01699">
    <property type="entry name" value="Na_Ca_ex"/>
    <property type="match status" value="2"/>
</dbReference>
<dbReference type="AlphaFoldDB" id="A0A024UN40"/>
<evidence type="ECO:0000256" key="5">
    <source>
        <dbReference type="ARBA" id="ARBA00023136"/>
    </source>
</evidence>
<feature type="transmembrane region" description="Helical" evidence="6">
    <location>
        <begin position="31"/>
        <end position="51"/>
    </location>
</feature>
<keyword evidence="4 6" id="KW-1133">Transmembrane helix</keyword>
<feature type="transmembrane region" description="Helical" evidence="6">
    <location>
        <begin position="140"/>
        <end position="157"/>
    </location>
</feature>
<feature type="transmembrane region" description="Helical" evidence="6">
    <location>
        <begin position="105"/>
        <end position="128"/>
    </location>
</feature>
<keyword evidence="5 6" id="KW-0472">Membrane</keyword>
<organism evidence="8">
    <name type="scientific">Aphanomyces invadans</name>
    <dbReference type="NCBI Taxonomy" id="157072"/>
    <lineage>
        <taxon>Eukaryota</taxon>
        <taxon>Sar</taxon>
        <taxon>Stramenopiles</taxon>
        <taxon>Oomycota</taxon>
        <taxon>Saprolegniomycetes</taxon>
        <taxon>Saprolegniales</taxon>
        <taxon>Verrucalvaceae</taxon>
        <taxon>Aphanomyces</taxon>
    </lineage>
</organism>
<feature type="transmembrane region" description="Helical" evidence="6">
    <location>
        <begin position="508"/>
        <end position="528"/>
    </location>
</feature>
<keyword evidence="3 6" id="KW-0812">Transmembrane</keyword>
<evidence type="ECO:0000256" key="1">
    <source>
        <dbReference type="ARBA" id="ARBA00004141"/>
    </source>
</evidence>
<feature type="transmembrane region" description="Helical" evidence="6">
    <location>
        <begin position="169"/>
        <end position="189"/>
    </location>
</feature>
<dbReference type="PANTHER" id="PTHR12266:SF0">
    <property type="entry name" value="MITOCHONDRIAL SODIUM_CALCIUM EXCHANGER PROTEIN"/>
    <property type="match status" value="1"/>
</dbReference>